<dbReference type="InterPro" id="IPR009702">
    <property type="entry name" value="DUF1284"/>
</dbReference>
<reference evidence="1 2" key="1">
    <citation type="submission" date="2019-12" db="EMBL/GenBank/DDBJ databases">
        <authorList>
            <person name="Reyes-Prieto M."/>
        </authorList>
    </citation>
    <scope>NUCLEOTIDE SEQUENCE [LARGE SCALE GENOMIC DNA]</scope>
    <source>
        <strain evidence="1">HF14-78462</strain>
    </source>
</reference>
<evidence type="ECO:0000313" key="2">
    <source>
        <dbReference type="Proteomes" id="UP000433050"/>
    </source>
</evidence>
<name>A0A5S9Q625_9HYPH</name>
<gene>
    <name evidence="1" type="ORF">STARVERO_04176</name>
</gene>
<dbReference type="EMBL" id="CACSAS010000001">
    <property type="protein sequence ID" value="CAA0113261.1"/>
    <property type="molecule type" value="Genomic_DNA"/>
</dbReference>
<evidence type="ECO:0008006" key="3">
    <source>
        <dbReference type="Google" id="ProtNLM"/>
    </source>
</evidence>
<dbReference type="AlphaFoldDB" id="A0A5S9Q625"/>
<protein>
    <recommendedName>
        <fullName evidence="3">2Fe-2S ferredoxin</fullName>
    </recommendedName>
</protein>
<organism evidence="1 2">
    <name type="scientific">Starkeya nomas</name>
    <dbReference type="NCBI Taxonomy" id="2666134"/>
    <lineage>
        <taxon>Bacteria</taxon>
        <taxon>Pseudomonadati</taxon>
        <taxon>Pseudomonadota</taxon>
        <taxon>Alphaproteobacteria</taxon>
        <taxon>Hyphomicrobiales</taxon>
        <taxon>Xanthobacteraceae</taxon>
        <taxon>Starkeya</taxon>
    </lineage>
</organism>
<dbReference type="Proteomes" id="UP000433050">
    <property type="component" value="Unassembled WGS sequence"/>
</dbReference>
<proteinExistence type="predicted"/>
<accession>A0A5S9Q625</accession>
<evidence type="ECO:0000313" key="1">
    <source>
        <dbReference type="EMBL" id="CAA0113261.1"/>
    </source>
</evidence>
<keyword evidence="2" id="KW-1185">Reference proteome</keyword>
<dbReference type="RefSeq" id="WP_159601327.1">
    <property type="nucleotide sequence ID" value="NZ_CACSAS010000001.1"/>
</dbReference>
<dbReference type="Pfam" id="PF06935">
    <property type="entry name" value="DUF1284"/>
    <property type="match status" value="1"/>
</dbReference>
<sequence>MTIRLRAHHLLCLLTFIGKGYTPAFTANYRRIVARLNAGEAAELVEGPDDICAPMLGEPGHHCRNASVRERDMQALADVAALLGRPLASGESFTLDPVRVAALRAAFAAGAIRTACQGCQWSGLCTDIAAGGFAGVRLCG</sequence>